<feature type="region of interest" description="Disordered" evidence="2">
    <location>
        <begin position="148"/>
        <end position="232"/>
    </location>
</feature>
<keyword evidence="4" id="KW-1185">Reference proteome</keyword>
<feature type="compositionally biased region" description="Acidic residues" evidence="2">
    <location>
        <begin position="191"/>
        <end position="201"/>
    </location>
</feature>
<feature type="coiled-coil region" evidence="1">
    <location>
        <begin position="64"/>
        <end position="91"/>
    </location>
</feature>
<dbReference type="InterPro" id="IPR037738">
    <property type="entry name" value="Ecm13-like"/>
</dbReference>
<dbReference type="Proteomes" id="UP000053259">
    <property type="component" value="Unassembled WGS sequence"/>
</dbReference>
<organism evidence="3 4">
    <name type="scientific">Verruconis gallopava</name>
    <dbReference type="NCBI Taxonomy" id="253628"/>
    <lineage>
        <taxon>Eukaryota</taxon>
        <taxon>Fungi</taxon>
        <taxon>Dikarya</taxon>
        <taxon>Ascomycota</taxon>
        <taxon>Pezizomycotina</taxon>
        <taxon>Dothideomycetes</taxon>
        <taxon>Pleosporomycetidae</taxon>
        <taxon>Venturiales</taxon>
        <taxon>Sympoventuriaceae</taxon>
        <taxon>Verruconis</taxon>
    </lineage>
</organism>
<feature type="region of interest" description="Disordered" evidence="2">
    <location>
        <begin position="112"/>
        <end position="134"/>
    </location>
</feature>
<dbReference type="InParanoid" id="A0A0D2ANH6"/>
<dbReference type="GeneID" id="27309175"/>
<reference evidence="3 4" key="1">
    <citation type="submission" date="2015-01" db="EMBL/GenBank/DDBJ databases">
        <title>The Genome Sequence of Ochroconis gallopava CBS43764.</title>
        <authorList>
            <consortium name="The Broad Institute Genomics Platform"/>
            <person name="Cuomo C."/>
            <person name="de Hoog S."/>
            <person name="Gorbushina A."/>
            <person name="Stielow B."/>
            <person name="Teixiera M."/>
            <person name="Abouelleil A."/>
            <person name="Chapman S.B."/>
            <person name="Priest M."/>
            <person name="Young S.K."/>
            <person name="Wortman J."/>
            <person name="Nusbaum C."/>
            <person name="Birren B."/>
        </authorList>
    </citation>
    <scope>NUCLEOTIDE SEQUENCE [LARGE SCALE GENOMIC DNA]</scope>
    <source>
        <strain evidence="3 4">CBS 43764</strain>
    </source>
</reference>
<evidence type="ECO:0000313" key="3">
    <source>
        <dbReference type="EMBL" id="KIW08283.1"/>
    </source>
</evidence>
<evidence type="ECO:0000313" key="4">
    <source>
        <dbReference type="Proteomes" id="UP000053259"/>
    </source>
</evidence>
<protein>
    <submittedName>
        <fullName evidence="3">Uncharacterized protein</fullName>
    </submittedName>
</protein>
<dbReference type="OrthoDB" id="5431245at2759"/>
<dbReference type="EMBL" id="KN847531">
    <property type="protein sequence ID" value="KIW08283.1"/>
    <property type="molecule type" value="Genomic_DNA"/>
</dbReference>
<dbReference type="PANTHER" id="PTHR36826">
    <property type="entry name" value="PROTEIN ECM13"/>
    <property type="match status" value="1"/>
</dbReference>
<evidence type="ECO:0000256" key="1">
    <source>
        <dbReference type="SAM" id="Coils"/>
    </source>
</evidence>
<evidence type="ECO:0000256" key="2">
    <source>
        <dbReference type="SAM" id="MobiDB-lite"/>
    </source>
</evidence>
<feature type="compositionally biased region" description="Acidic residues" evidence="2">
    <location>
        <begin position="157"/>
        <end position="175"/>
    </location>
</feature>
<dbReference type="PANTHER" id="PTHR36826:SF1">
    <property type="entry name" value="PROTEIN ECM13"/>
    <property type="match status" value="1"/>
</dbReference>
<name>A0A0D2ANH6_9PEZI</name>
<dbReference type="AlphaFoldDB" id="A0A0D2ANH6"/>
<dbReference type="RefSeq" id="XP_016218152.1">
    <property type="nucleotide sequence ID" value="XM_016354057.1"/>
</dbReference>
<keyword evidence="1" id="KW-0175">Coiled coil</keyword>
<proteinExistence type="predicted"/>
<dbReference type="STRING" id="253628.A0A0D2ANH6"/>
<sequence length="247" mass="28158">MPSRLRFQESFDSISTGIVRPSITQPPPQKKQKMSLTQTYYIASSARAKLGREACRPDHNLRLLVGHANLLDSLMLDLQDAEREQEAWFNQTVQKAQKADEPKHVQWADTIVEEDDYEDDEEADDSDSDSEFDEEDFHMLSQIRSIRQAPVNISSAEPDDDEEEEYYDEEEDEPELALVRTQSHSANPPELVDDSDSEDDSPPASPPQPNFDMDLFDEKQEASISEDALIDDTFYIRGRDAPLIAAY</sequence>
<dbReference type="VEuPathDB" id="FungiDB:PV09_01202"/>
<accession>A0A0D2ANH6</accession>
<gene>
    <name evidence="3" type="ORF">PV09_01202</name>
</gene>
<dbReference type="HOGENOM" id="CLU_058482_0_0_1"/>